<feature type="transmembrane region" description="Helical" evidence="8">
    <location>
        <begin position="155"/>
        <end position="173"/>
    </location>
</feature>
<feature type="transmembrane region" description="Helical" evidence="8">
    <location>
        <begin position="313"/>
        <end position="333"/>
    </location>
</feature>
<evidence type="ECO:0000313" key="10">
    <source>
        <dbReference type="EMBL" id="MDI6101791.1"/>
    </source>
</evidence>
<dbReference type="InterPro" id="IPR050297">
    <property type="entry name" value="LipidA_mod_glycosyltrf_83"/>
</dbReference>
<dbReference type="Pfam" id="PF02366">
    <property type="entry name" value="PMT"/>
    <property type="match status" value="1"/>
</dbReference>
<evidence type="ECO:0000256" key="2">
    <source>
        <dbReference type="ARBA" id="ARBA00022475"/>
    </source>
</evidence>
<feature type="transmembrane region" description="Helical" evidence="8">
    <location>
        <begin position="394"/>
        <end position="413"/>
    </location>
</feature>
<keyword evidence="5 8" id="KW-0812">Transmembrane</keyword>
<comment type="subcellular location">
    <subcellularLocation>
        <location evidence="1">Cell membrane</location>
        <topology evidence="1">Multi-pass membrane protein</topology>
    </subcellularLocation>
</comment>
<dbReference type="RefSeq" id="WP_282762775.1">
    <property type="nucleotide sequence ID" value="NZ_JASCTH010000016.1"/>
</dbReference>
<feature type="transmembrane region" description="Helical" evidence="8">
    <location>
        <begin position="362"/>
        <end position="382"/>
    </location>
</feature>
<name>A0ABT6WPW3_9ACTN</name>
<evidence type="ECO:0000256" key="8">
    <source>
        <dbReference type="SAM" id="Phobius"/>
    </source>
</evidence>
<evidence type="ECO:0000256" key="5">
    <source>
        <dbReference type="ARBA" id="ARBA00022692"/>
    </source>
</evidence>
<feature type="transmembrane region" description="Helical" evidence="8">
    <location>
        <begin position="247"/>
        <end position="269"/>
    </location>
</feature>
<evidence type="ECO:0000256" key="7">
    <source>
        <dbReference type="ARBA" id="ARBA00023136"/>
    </source>
</evidence>
<keyword evidence="6 8" id="KW-1133">Transmembrane helix</keyword>
<evidence type="ECO:0000256" key="1">
    <source>
        <dbReference type="ARBA" id="ARBA00004651"/>
    </source>
</evidence>
<evidence type="ECO:0000313" key="11">
    <source>
        <dbReference type="Proteomes" id="UP001241758"/>
    </source>
</evidence>
<feature type="transmembrane region" description="Helical" evidence="8">
    <location>
        <begin position="180"/>
        <end position="198"/>
    </location>
</feature>
<dbReference type="PANTHER" id="PTHR33908:SF11">
    <property type="entry name" value="MEMBRANE PROTEIN"/>
    <property type="match status" value="1"/>
</dbReference>
<dbReference type="PANTHER" id="PTHR33908">
    <property type="entry name" value="MANNOSYLTRANSFERASE YKCB-RELATED"/>
    <property type="match status" value="1"/>
</dbReference>
<evidence type="ECO:0000259" key="9">
    <source>
        <dbReference type="Pfam" id="PF02366"/>
    </source>
</evidence>
<feature type="transmembrane region" description="Helical" evidence="8">
    <location>
        <begin position="51"/>
        <end position="71"/>
    </location>
</feature>
<keyword evidence="4 10" id="KW-0808">Transferase</keyword>
<reference evidence="10 11" key="1">
    <citation type="submission" date="2023-05" db="EMBL/GenBank/DDBJ databases">
        <title>Actinoplanes sp. NEAU-A12 genome sequencing.</title>
        <authorList>
            <person name="Wang Z.-S."/>
        </authorList>
    </citation>
    <scope>NUCLEOTIDE SEQUENCE [LARGE SCALE GENOMIC DNA]</scope>
    <source>
        <strain evidence="10 11">NEAU-A12</strain>
    </source>
</reference>
<organism evidence="10 11">
    <name type="scientific">Actinoplanes sandaracinus</name>
    <dbReference type="NCBI Taxonomy" id="3045177"/>
    <lineage>
        <taxon>Bacteria</taxon>
        <taxon>Bacillati</taxon>
        <taxon>Actinomycetota</taxon>
        <taxon>Actinomycetes</taxon>
        <taxon>Micromonosporales</taxon>
        <taxon>Micromonosporaceae</taxon>
        <taxon>Actinoplanes</taxon>
    </lineage>
</organism>
<evidence type="ECO:0000256" key="4">
    <source>
        <dbReference type="ARBA" id="ARBA00022679"/>
    </source>
</evidence>
<keyword evidence="7 8" id="KW-0472">Membrane</keyword>
<feature type="domain" description="ArnT-like N-terminal" evidence="9">
    <location>
        <begin position="128"/>
        <end position="237"/>
    </location>
</feature>
<sequence>MTTTSEPPQTTTALIPKARSGVIDVTRPLVPAHDHQPSRVRRRELTGGEGLLAGGLTALVLAVLTVNITGFPMASDDEGTYLAQAWAVATGKGLAHYTYWYDHPPLAWIQLAALSWIPGLFQVDGPAVMAARVAMIPVVAACLLLVYLVCRRLGMAVWAAAAGLLIFGLSPLTITMYREIYLDTFAVTWMLGALALVLSPRRNLWHYTAAGAATALAVLSKETMLVTLPAVCVALWQNAARSSTRPWAVGGYLSGLVLVGMFYPLYALLRGELFPGPGHVSLIGAWQFQLANRSGTGSIFEAGAGSHELVKSWLFYDPVILLAGLAATVPALVVRRLRPAAVAAVILVLVAIRPGGYLPAMYVVQILPFFAIVIAGMLDVTGRAVPAHRRWWRPALATVAVLLAATLIGPRWWAGNQRALTAADNAGYTAAADYLRTSVPDRAGATVVVDDVLWLDCVNAGYPEEQVIWFYKLDLDPAVAARMPNGWRDVDYLVSTPALRQDPGSLPLVNTLLTNSTVEAAFGPADGRIEIRRINKEIRS</sequence>
<feature type="transmembrane region" description="Helical" evidence="8">
    <location>
        <begin position="130"/>
        <end position="149"/>
    </location>
</feature>
<dbReference type="InterPro" id="IPR003342">
    <property type="entry name" value="ArnT-like_N"/>
</dbReference>
<evidence type="ECO:0000256" key="6">
    <source>
        <dbReference type="ARBA" id="ARBA00022989"/>
    </source>
</evidence>
<dbReference type="EMBL" id="JASCTH010000016">
    <property type="protein sequence ID" value="MDI6101791.1"/>
    <property type="molecule type" value="Genomic_DNA"/>
</dbReference>
<keyword evidence="11" id="KW-1185">Reference proteome</keyword>
<keyword evidence="2" id="KW-1003">Cell membrane</keyword>
<dbReference type="EC" id="2.4.-.-" evidence="10"/>
<gene>
    <name evidence="10" type="ORF">QLQ12_24520</name>
</gene>
<accession>A0ABT6WPW3</accession>
<keyword evidence="3 10" id="KW-0328">Glycosyltransferase</keyword>
<dbReference type="Proteomes" id="UP001241758">
    <property type="component" value="Unassembled WGS sequence"/>
</dbReference>
<comment type="caution">
    <text evidence="10">The sequence shown here is derived from an EMBL/GenBank/DDBJ whole genome shotgun (WGS) entry which is preliminary data.</text>
</comment>
<protein>
    <submittedName>
        <fullName evidence="10">Glycosyltransferase family 39 protein</fullName>
        <ecNumber evidence="10">2.4.-.-</ecNumber>
    </submittedName>
</protein>
<proteinExistence type="predicted"/>
<evidence type="ECO:0000256" key="3">
    <source>
        <dbReference type="ARBA" id="ARBA00022676"/>
    </source>
</evidence>
<dbReference type="GO" id="GO:0016757">
    <property type="term" value="F:glycosyltransferase activity"/>
    <property type="evidence" value="ECO:0007669"/>
    <property type="project" value="UniProtKB-KW"/>
</dbReference>